<evidence type="ECO:0000256" key="14">
    <source>
        <dbReference type="ARBA" id="ARBA00023145"/>
    </source>
</evidence>
<evidence type="ECO:0000313" key="18">
    <source>
        <dbReference type="EMBL" id="MEI2456164.1"/>
    </source>
</evidence>
<comment type="caution">
    <text evidence="18">The sequence shown here is derived from an EMBL/GenBank/DDBJ whole genome shotgun (WGS) entry which is preliminary data.</text>
</comment>
<dbReference type="Gene3D" id="1.10.390.20">
    <property type="match status" value="1"/>
</dbReference>
<keyword evidence="8 16" id="KW-0732">Signal</keyword>
<keyword evidence="6" id="KW-0645">Protease</keyword>
<evidence type="ECO:0000256" key="2">
    <source>
        <dbReference type="ARBA" id="ARBA00001947"/>
    </source>
</evidence>
<organism evidence="18 19">
    <name type="scientific">Lysobacter firmicutimachus</name>
    <dbReference type="NCBI Taxonomy" id="1792846"/>
    <lineage>
        <taxon>Bacteria</taxon>
        <taxon>Pseudomonadati</taxon>
        <taxon>Pseudomonadota</taxon>
        <taxon>Gammaproteobacteria</taxon>
        <taxon>Lysobacterales</taxon>
        <taxon>Lysobacteraceae</taxon>
        <taxon>Lysobacter</taxon>
    </lineage>
</organism>
<dbReference type="Gene3D" id="2.60.40.10">
    <property type="entry name" value="Immunoglobulins"/>
    <property type="match status" value="1"/>
</dbReference>
<evidence type="ECO:0000256" key="9">
    <source>
        <dbReference type="ARBA" id="ARBA00022801"/>
    </source>
</evidence>
<dbReference type="EC" id="3.4.24.3" evidence="4"/>
<accession>A0ABU8D579</accession>
<dbReference type="InterPro" id="IPR013783">
    <property type="entry name" value="Ig-like_fold"/>
</dbReference>
<dbReference type="Gene3D" id="3.40.30.160">
    <property type="entry name" value="Collagenase ColT, N-terminal domain"/>
    <property type="match status" value="1"/>
</dbReference>
<feature type="domain" description="PKD" evidence="17">
    <location>
        <begin position="746"/>
        <end position="826"/>
    </location>
</feature>
<evidence type="ECO:0000256" key="6">
    <source>
        <dbReference type="ARBA" id="ARBA00022670"/>
    </source>
</evidence>
<evidence type="ECO:0000259" key="17">
    <source>
        <dbReference type="PROSITE" id="PS50093"/>
    </source>
</evidence>
<dbReference type="PROSITE" id="PS50093">
    <property type="entry name" value="PKD"/>
    <property type="match status" value="1"/>
</dbReference>
<dbReference type="CDD" id="cd00146">
    <property type="entry name" value="PKD"/>
    <property type="match status" value="1"/>
</dbReference>
<comment type="cofactor">
    <cofactor evidence="2">
        <name>Zn(2+)</name>
        <dbReference type="ChEBI" id="CHEBI:29105"/>
    </cofactor>
</comment>
<gene>
    <name evidence="18" type="ORF">V2J18_15985</name>
</gene>
<comment type="subcellular location">
    <subcellularLocation>
        <location evidence="3">Secreted</location>
    </subcellularLocation>
</comment>
<evidence type="ECO:0000256" key="7">
    <source>
        <dbReference type="ARBA" id="ARBA00022723"/>
    </source>
</evidence>
<dbReference type="PANTHER" id="PTHR13062:SF9">
    <property type="entry name" value="MICROBIAL COLLAGENASE"/>
    <property type="match status" value="1"/>
</dbReference>
<keyword evidence="10" id="KW-0862">Zinc</keyword>
<name>A0ABU8D579_9GAMM</name>
<dbReference type="InterPro" id="IPR035986">
    <property type="entry name" value="PKD_dom_sf"/>
</dbReference>
<evidence type="ECO:0000256" key="12">
    <source>
        <dbReference type="ARBA" id="ARBA00023026"/>
    </source>
</evidence>
<evidence type="ECO:0000256" key="3">
    <source>
        <dbReference type="ARBA" id="ARBA00004613"/>
    </source>
</evidence>
<evidence type="ECO:0000256" key="11">
    <source>
        <dbReference type="ARBA" id="ARBA00022837"/>
    </source>
</evidence>
<dbReference type="Pfam" id="PF08453">
    <property type="entry name" value="Peptidase_M9_N"/>
    <property type="match status" value="1"/>
</dbReference>
<evidence type="ECO:0000313" key="19">
    <source>
        <dbReference type="Proteomes" id="UP001387215"/>
    </source>
</evidence>
<keyword evidence="7" id="KW-0479">Metal-binding</keyword>
<feature type="chain" id="PRO_5045530729" description="microbial collagenase" evidence="16">
    <location>
        <begin position="30"/>
        <end position="944"/>
    </location>
</feature>
<evidence type="ECO:0000256" key="5">
    <source>
        <dbReference type="ARBA" id="ARBA00022525"/>
    </source>
</evidence>
<evidence type="ECO:0000256" key="10">
    <source>
        <dbReference type="ARBA" id="ARBA00022833"/>
    </source>
</evidence>
<comment type="catalytic activity">
    <reaction evidence="1">
        <text>Digestion of native collagen in the triple helical region at Xaa-|-Gly bonds. With synthetic peptides, a preference is shown for Gly at P3 and P1', Pro and Ala at P2 and P2', and hydroxyproline, Ala or Arg at P3'.</text>
        <dbReference type="EC" id="3.4.24.3"/>
    </reaction>
</comment>
<dbReference type="PANTHER" id="PTHR13062">
    <property type="entry name" value="COLLAGENASE"/>
    <property type="match status" value="1"/>
</dbReference>
<evidence type="ECO:0000256" key="1">
    <source>
        <dbReference type="ARBA" id="ARBA00000424"/>
    </source>
</evidence>
<dbReference type="Proteomes" id="UP001387215">
    <property type="component" value="Unassembled WGS sequence"/>
</dbReference>
<feature type="region of interest" description="Disordered" evidence="15">
    <location>
        <begin position="58"/>
        <end position="95"/>
    </location>
</feature>
<sequence length="944" mass="102382">MSLERIRRKGLVCTAIAAVAAISLLGAEADGGVGGVGSVFSRIAETLNRSGEQLAAASSMDRAKTSGQRATAATVGGDDRTGVRPAGTGDGASDQAQAWRRRMEAARLSPLTPEMQLSSLHGQSGVITDPAQIAPQIDPALIRLATDYNNPLQPGQEVFPRPSRRFEEGASATSGSIEGAAGADGSATIQAESECGDPTQFVSVDGDELVSRVKAYGLRCYNMLTGLSDSDTSATFAESKMVAVANAMAAEAVNYDGTNSSGILGLMRFLNTGYFVKFQGRPVGPYGQETTNALRAALDAFSAGANFALVNNEHGEILSQYLNLIEASDQTVYKIGVYKDLYARYSISWRQYEWMSWAVDTTFLALWRAHTDEKNALVSMIQSDTSIISDLRSFANRNFANLYNEDYYKVENAAREMARFLQYSGAAKSEASSGIKELVAKSSPAVGSPTAGIWVGVAQFVSWFDAANCSAYVTCNMKERLMAEVLPSTHVCSPTLKIRAQSMLAAELEATCSELTGQESFFHGKLYTRNVPVAGDNNASLELVVFNDYRAYTTYAGAMFGIDTRNGGIYIEGNPSAAGNQARFFAHEAQWEKPKFSIWNLNHEYVHYLDGRFDRYGDYGLSVKYKTVWWIEGLAEYISHEYMKTGSPKAIAEAKLATYPVSTIFQNDYASGNNRVYSWGYLAARYMFERQRGSVTSILSYFRPGDYAGYAVLMDGIRTNANYDYDYDFRWWLGCVADVTASRCAGNKAPVADFKSIDSGLTVQFMDYSTDVDGHIASQSWSFSDGTSASGPMPIKRFALPGSYSVTLTVVDDNGMAQSKTQSITVAELPTCADPDVRRMRQDCKRTVATNPSAAYFYVTVPKGVKQLRITLADGTGDVDLFAMAPLSTTWAGPSAYTHRSTNQGNGESILIDRPMPGDVALMVRNGASVAAMGATITSQFVMN</sequence>
<keyword evidence="19" id="KW-1185">Reference proteome</keyword>
<keyword evidence="12" id="KW-0843">Virulence</keyword>
<dbReference type="Pfam" id="PF18911">
    <property type="entry name" value="PKD_4"/>
    <property type="match status" value="1"/>
</dbReference>
<dbReference type="PRINTS" id="PR00931">
    <property type="entry name" value="MICOLLPTASE"/>
</dbReference>
<feature type="signal peptide" evidence="16">
    <location>
        <begin position="1"/>
        <end position="29"/>
    </location>
</feature>
<evidence type="ECO:0000256" key="16">
    <source>
        <dbReference type="SAM" id="SignalP"/>
    </source>
</evidence>
<dbReference type="InterPro" id="IPR022409">
    <property type="entry name" value="PKD/Chitinase_dom"/>
</dbReference>
<protein>
    <recommendedName>
        <fullName evidence="4">microbial collagenase</fullName>
        <ecNumber evidence="4">3.4.24.3</ecNumber>
    </recommendedName>
</protein>
<feature type="region of interest" description="Disordered" evidence="15">
    <location>
        <begin position="153"/>
        <end position="189"/>
    </location>
</feature>
<keyword evidence="11" id="KW-0106">Calcium</keyword>
<dbReference type="InterPro" id="IPR002169">
    <property type="entry name" value="Peptidase_M9A/M9B"/>
</dbReference>
<dbReference type="Gene3D" id="2.60.120.380">
    <property type="match status" value="1"/>
</dbReference>
<evidence type="ECO:0000256" key="13">
    <source>
        <dbReference type="ARBA" id="ARBA00023049"/>
    </source>
</evidence>
<proteinExistence type="predicted"/>
<dbReference type="Pfam" id="PF01752">
    <property type="entry name" value="Peptidase_M9"/>
    <property type="match status" value="1"/>
</dbReference>
<reference evidence="18 19" key="1">
    <citation type="submission" date="2024-02" db="EMBL/GenBank/DDBJ databases">
        <title>Lysobacter Genome Sequencing and Mining.</title>
        <authorList>
            <person name="Bierman J."/>
            <person name="Walker M.C."/>
        </authorList>
    </citation>
    <scope>NUCLEOTIDE SEQUENCE [LARGE SCALE GENOMIC DNA]</scope>
    <source>
        <strain evidence="18 19">PB6250</strain>
    </source>
</reference>
<dbReference type="GO" id="GO:0004222">
    <property type="term" value="F:metalloendopeptidase activity"/>
    <property type="evidence" value="ECO:0007669"/>
    <property type="project" value="UniProtKB-EC"/>
</dbReference>
<dbReference type="InterPro" id="IPR013661">
    <property type="entry name" value="Peptidase_M9_N_dom"/>
</dbReference>
<evidence type="ECO:0000256" key="4">
    <source>
        <dbReference type="ARBA" id="ARBA00012653"/>
    </source>
</evidence>
<keyword evidence="9 18" id="KW-0378">Hydrolase</keyword>
<evidence type="ECO:0000256" key="15">
    <source>
        <dbReference type="SAM" id="MobiDB-lite"/>
    </source>
</evidence>
<dbReference type="InterPro" id="IPR000601">
    <property type="entry name" value="PKD_dom"/>
</dbReference>
<dbReference type="SUPFAM" id="SSF49299">
    <property type="entry name" value="PKD domain"/>
    <property type="match status" value="1"/>
</dbReference>
<evidence type="ECO:0000256" key="8">
    <source>
        <dbReference type="ARBA" id="ARBA00022729"/>
    </source>
</evidence>
<dbReference type="SMART" id="SM00089">
    <property type="entry name" value="PKD"/>
    <property type="match status" value="1"/>
</dbReference>
<keyword evidence="14" id="KW-0865">Zymogen</keyword>
<keyword evidence="13" id="KW-0482">Metalloprotease</keyword>
<dbReference type="EMBL" id="JBANDL010000002">
    <property type="protein sequence ID" value="MEI2456164.1"/>
    <property type="molecule type" value="Genomic_DNA"/>
</dbReference>
<dbReference type="RefSeq" id="WP_079248164.1">
    <property type="nucleotide sequence ID" value="NZ_JBANDL010000002.1"/>
</dbReference>
<keyword evidence="5" id="KW-0964">Secreted</keyword>